<sequence length="306" mass="36085">MQSYKEKLKQLKPDKKTKLFPSLGSIPMDPTSQEQTDTPIAQAFTVFPNLPLELQRKIWEFAAVPISRAIEIQSKYKKKTNKHITSFYEAFNIQRGVRYYTTTSPISTNLLHTCIESRNIALRSYNFRTFFRRPFYINEDLDIFWVRGPAVIGFPSKNDSFIIHCPREKGKLHNLISEHKFRHLAIDYQAARDPFPMWTSFFPGQRNRSWNMCFWSDYILESPAIEKIYLVYTKLEEREMAREEAKNMSELGKDFMEKREKDVAVIIPGVYKWYCKASELRRRHGLGFKVPSVEAILDTEFIQNSH</sequence>
<evidence type="ECO:0000313" key="2">
    <source>
        <dbReference type="EMBL" id="CCD56944.1"/>
    </source>
</evidence>
<dbReference type="PANTHER" id="PTHR35910:SF6">
    <property type="entry name" value="2EXR DOMAIN-CONTAINING PROTEIN"/>
    <property type="match status" value="1"/>
</dbReference>
<dbReference type="HOGENOM" id="CLU_909096_0_0_1"/>
<organism evidence="2 3">
    <name type="scientific">Botryotinia fuckeliana (strain T4)</name>
    <name type="common">Noble rot fungus</name>
    <name type="synonym">Botrytis cinerea</name>
    <dbReference type="NCBI Taxonomy" id="999810"/>
    <lineage>
        <taxon>Eukaryota</taxon>
        <taxon>Fungi</taxon>
        <taxon>Dikarya</taxon>
        <taxon>Ascomycota</taxon>
        <taxon>Pezizomycotina</taxon>
        <taxon>Leotiomycetes</taxon>
        <taxon>Helotiales</taxon>
        <taxon>Sclerotiniaceae</taxon>
        <taxon>Botrytis</taxon>
    </lineage>
</organism>
<dbReference type="InterPro" id="IPR045518">
    <property type="entry name" value="2EXR"/>
</dbReference>
<dbReference type="Proteomes" id="UP000008177">
    <property type="component" value="Unplaced contigs"/>
</dbReference>
<dbReference type="EMBL" id="FQ790362">
    <property type="protein sequence ID" value="CCD56944.1"/>
    <property type="molecule type" value="Genomic_DNA"/>
</dbReference>
<feature type="domain" description="2EXR" evidence="1">
    <location>
        <begin position="44"/>
        <end position="144"/>
    </location>
</feature>
<protein>
    <recommendedName>
        <fullName evidence="1">2EXR domain-containing protein</fullName>
    </recommendedName>
</protein>
<dbReference type="OrthoDB" id="3473305at2759"/>
<dbReference type="Pfam" id="PF20150">
    <property type="entry name" value="2EXR"/>
    <property type="match status" value="1"/>
</dbReference>
<evidence type="ECO:0000259" key="1">
    <source>
        <dbReference type="Pfam" id="PF20150"/>
    </source>
</evidence>
<dbReference type="InParanoid" id="G2YZ96"/>
<dbReference type="AlphaFoldDB" id="G2YZ96"/>
<evidence type="ECO:0000313" key="3">
    <source>
        <dbReference type="Proteomes" id="UP000008177"/>
    </source>
</evidence>
<name>G2YZ96_BOTF4</name>
<dbReference type="PANTHER" id="PTHR35910">
    <property type="entry name" value="2EXR DOMAIN-CONTAINING PROTEIN"/>
    <property type="match status" value="1"/>
</dbReference>
<gene>
    <name evidence="2" type="ORF">BofuT4_P142060.1</name>
</gene>
<reference evidence="3" key="1">
    <citation type="journal article" date="2011" name="PLoS Genet.">
        <title>Genomic analysis of the necrotrophic fungal pathogens Sclerotinia sclerotiorum and Botrytis cinerea.</title>
        <authorList>
            <person name="Amselem J."/>
            <person name="Cuomo C.A."/>
            <person name="van Kan J.A."/>
            <person name="Viaud M."/>
            <person name="Benito E.P."/>
            <person name="Couloux A."/>
            <person name="Coutinho P.M."/>
            <person name="de Vries R.P."/>
            <person name="Dyer P.S."/>
            <person name="Fillinger S."/>
            <person name="Fournier E."/>
            <person name="Gout L."/>
            <person name="Hahn M."/>
            <person name="Kohn L."/>
            <person name="Lapalu N."/>
            <person name="Plummer K.M."/>
            <person name="Pradier J.M."/>
            <person name="Quevillon E."/>
            <person name="Sharon A."/>
            <person name="Simon A."/>
            <person name="ten Have A."/>
            <person name="Tudzynski B."/>
            <person name="Tudzynski P."/>
            <person name="Wincker P."/>
            <person name="Andrew M."/>
            <person name="Anthouard V."/>
            <person name="Beever R.E."/>
            <person name="Beffa R."/>
            <person name="Benoit I."/>
            <person name="Bouzid O."/>
            <person name="Brault B."/>
            <person name="Chen Z."/>
            <person name="Choquer M."/>
            <person name="Collemare J."/>
            <person name="Cotton P."/>
            <person name="Danchin E.G."/>
            <person name="Da Silva C."/>
            <person name="Gautier A."/>
            <person name="Giraud C."/>
            <person name="Giraud T."/>
            <person name="Gonzalez C."/>
            <person name="Grossetete S."/>
            <person name="Guldener U."/>
            <person name="Henrissat B."/>
            <person name="Howlett B.J."/>
            <person name="Kodira C."/>
            <person name="Kretschmer M."/>
            <person name="Lappartient A."/>
            <person name="Leroch M."/>
            <person name="Levis C."/>
            <person name="Mauceli E."/>
            <person name="Neuveglise C."/>
            <person name="Oeser B."/>
            <person name="Pearson M."/>
            <person name="Poulain J."/>
            <person name="Poussereau N."/>
            <person name="Quesneville H."/>
            <person name="Rascle C."/>
            <person name="Schumacher J."/>
            <person name="Segurens B."/>
            <person name="Sexton A."/>
            <person name="Silva E."/>
            <person name="Sirven C."/>
            <person name="Soanes D.M."/>
            <person name="Talbot N.J."/>
            <person name="Templeton M."/>
            <person name="Yandava C."/>
            <person name="Yarden O."/>
            <person name="Zeng Q."/>
            <person name="Rollins J.A."/>
            <person name="Lebrun M.H."/>
            <person name="Dickman M."/>
        </authorList>
    </citation>
    <scope>NUCLEOTIDE SEQUENCE [LARGE SCALE GENOMIC DNA]</scope>
    <source>
        <strain evidence="3">T4</strain>
    </source>
</reference>
<accession>G2YZ96</accession>
<proteinExistence type="predicted"/>